<comment type="subcellular location">
    <subcellularLocation>
        <location evidence="1">Cell outer membrane</location>
        <topology evidence="1">Multi-pass membrane protein</topology>
    </subcellularLocation>
</comment>
<keyword evidence="4" id="KW-0812">Transmembrane</keyword>
<evidence type="ECO:0000256" key="4">
    <source>
        <dbReference type="ARBA" id="ARBA00022692"/>
    </source>
</evidence>
<gene>
    <name evidence="8" type="ORF">MQE36_14035</name>
</gene>
<evidence type="ECO:0000256" key="5">
    <source>
        <dbReference type="ARBA" id="ARBA00023136"/>
    </source>
</evidence>
<dbReference type="SUPFAM" id="SSF56935">
    <property type="entry name" value="Porins"/>
    <property type="match status" value="1"/>
</dbReference>
<dbReference type="PANTHER" id="PTHR30069">
    <property type="entry name" value="TONB-DEPENDENT OUTER MEMBRANE RECEPTOR"/>
    <property type="match status" value="1"/>
</dbReference>
<dbReference type="Pfam" id="PF07715">
    <property type="entry name" value="Plug"/>
    <property type="match status" value="1"/>
</dbReference>
<evidence type="ECO:0000313" key="9">
    <source>
        <dbReference type="Proteomes" id="UP000829476"/>
    </source>
</evidence>
<organism evidence="8 9">
    <name type="scientific">Zhouia spongiae</name>
    <dbReference type="NCBI Taxonomy" id="2202721"/>
    <lineage>
        <taxon>Bacteria</taxon>
        <taxon>Pseudomonadati</taxon>
        <taxon>Bacteroidota</taxon>
        <taxon>Flavobacteriia</taxon>
        <taxon>Flavobacteriales</taxon>
        <taxon>Flavobacteriaceae</taxon>
        <taxon>Zhouia</taxon>
    </lineage>
</organism>
<evidence type="ECO:0000259" key="7">
    <source>
        <dbReference type="Pfam" id="PF07715"/>
    </source>
</evidence>
<keyword evidence="2" id="KW-0813">Transport</keyword>
<keyword evidence="8" id="KW-0675">Receptor</keyword>
<dbReference type="EMBL" id="CP094326">
    <property type="protein sequence ID" value="UNY98197.1"/>
    <property type="molecule type" value="Genomic_DNA"/>
</dbReference>
<proteinExistence type="predicted"/>
<keyword evidence="5" id="KW-0472">Membrane</keyword>
<evidence type="ECO:0000313" key="8">
    <source>
        <dbReference type="EMBL" id="UNY98197.1"/>
    </source>
</evidence>
<reference evidence="8 9" key="1">
    <citation type="journal article" date="2018" name="Int. J. Syst. Evol. Microbiol.">
        <title>Zhouia spongiae sp. nov., isolated from a marine sponge.</title>
        <authorList>
            <person name="Zhuang L."/>
            <person name="Lin B."/>
            <person name="Qin F."/>
            <person name="Luo L."/>
        </authorList>
    </citation>
    <scope>NUCLEOTIDE SEQUENCE [LARGE SCALE GENOMIC DNA]</scope>
    <source>
        <strain evidence="8 9">HN-Y44</strain>
    </source>
</reference>
<dbReference type="InterPro" id="IPR037066">
    <property type="entry name" value="Plug_dom_sf"/>
</dbReference>
<accession>A0ABY3YK44</accession>
<evidence type="ECO:0000256" key="3">
    <source>
        <dbReference type="ARBA" id="ARBA00022452"/>
    </source>
</evidence>
<dbReference type="PANTHER" id="PTHR30069:SF49">
    <property type="entry name" value="OUTER MEMBRANE PROTEIN C"/>
    <property type="match status" value="1"/>
</dbReference>
<feature type="domain" description="TonB-dependent receptor plug" evidence="7">
    <location>
        <begin position="73"/>
        <end position="160"/>
    </location>
</feature>
<protein>
    <submittedName>
        <fullName evidence="8">TonB-dependent receptor plug domain-containing protein</fullName>
    </submittedName>
</protein>
<evidence type="ECO:0000256" key="1">
    <source>
        <dbReference type="ARBA" id="ARBA00004571"/>
    </source>
</evidence>
<dbReference type="InterPro" id="IPR036942">
    <property type="entry name" value="Beta-barrel_TonB_sf"/>
</dbReference>
<evidence type="ECO:0000256" key="6">
    <source>
        <dbReference type="ARBA" id="ARBA00023237"/>
    </source>
</evidence>
<keyword evidence="9" id="KW-1185">Reference proteome</keyword>
<dbReference type="Gene3D" id="2.170.130.10">
    <property type="entry name" value="TonB-dependent receptor, plug domain"/>
    <property type="match status" value="1"/>
</dbReference>
<name>A0ABY3YK44_9FLAO</name>
<dbReference type="Proteomes" id="UP000829476">
    <property type="component" value="Chromosome"/>
</dbReference>
<keyword evidence="3" id="KW-1134">Transmembrane beta strand</keyword>
<evidence type="ECO:0000256" key="2">
    <source>
        <dbReference type="ARBA" id="ARBA00022448"/>
    </source>
</evidence>
<dbReference type="RefSeq" id="WP_242936604.1">
    <property type="nucleotide sequence ID" value="NZ_CP094326.1"/>
</dbReference>
<keyword evidence="6" id="KW-0998">Cell outer membrane</keyword>
<sequence length="688" mass="78345">MSIISKVLKERTPYASYKGTLYIVFLALTFLTIQVKAQESHDNDTLAPIVNLNEVILISSKLKKNNLNYQKQTKPLSSLGEYLESSRKVNMVKRGAYAWEPMLNGMSSERLAVTIDGMRIFGACTDKMDPVTSYVDVSNLSEAHIASGQQGAEYGNTIGGGINLALDKEGFKNQGWTGSLDSGYESNNSLYVLGAETSYSGNHFYLNSDLVYRKADNYKAGGNEEVLFSQYEKYNLSLNSGYKLNDRQDLSATFIYDEARDIGYPALPMDVSLARAFIGSVAFNQDTLFSLFSDWETKAYFNTIKHVMDDTKRPDVPIHMDMPGWSDTYGFYTSLKLNKDRHDFKFKIDGYYNKSFAEMTMYPNNPNEDLMYMLTWPDVRTFNSGIYAEDKMNLEWGHLLLSTRLDIQRSNIKNEFGLNSLKIFYPDMEDSRTRVLKSFSAQFHKQLGNFHLYTGGSFGDRAPSVSEGFGFYLYNSFDNFDYVGNPGLKNEKSLEFNAKIGFIKGAVKTHLEVNHFIINDYIIGVPDASLSPMTIGADGIKIYTNLERAKITNLTFDASCDLNRYFKWSGLISYHRGFDQDREDLPLISPLQYRSRLVFNRRRFSGSISINGAARQNHYSPQYGEDRTDSYTVFSAAVGKQFYIANDDFYVKAGIENIFDSNYSTYTDWKNLPRMGRNFFITLSYTIK</sequence>
<dbReference type="Gene3D" id="2.40.170.20">
    <property type="entry name" value="TonB-dependent receptor, beta-barrel domain"/>
    <property type="match status" value="1"/>
</dbReference>
<dbReference type="InterPro" id="IPR039426">
    <property type="entry name" value="TonB-dep_rcpt-like"/>
</dbReference>
<dbReference type="InterPro" id="IPR012910">
    <property type="entry name" value="Plug_dom"/>
</dbReference>